<dbReference type="Proteomes" id="UP000276128">
    <property type="component" value="Unassembled WGS sequence"/>
</dbReference>
<keyword evidence="11" id="KW-1185">Reference proteome</keyword>
<comment type="function">
    <text evidence="7">Catalyzes the tRNA-independent activation of glutamate in presence of ATP and the subsequent transfer of glutamate onto a tRNA(Asp). Glutamate is transferred on the 2-amino-5-(4,5-dihydroxy-2-cyclopenten-1-yl) moiety of the queuosine in the wobble position of the QUC anticodon.</text>
</comment>
<dbReference type="GO" id="GO:0006400">
    <property type="term" value="P:tRNA modification"/>
    <property type="evidence" value="ECO:0007669"/>
    <property type="project" value="InterPro"/>
</dbReference>
<dbReference type="PANTHER" id="PTHR43311:SF1">
    <property type="entry name" value="GLUTAMYL-Q TRNA(ASP) SYNTHETASE"/>
    <property type="match status" value="1"/>
</dbReference>
<evidence type="ECO:0000256" key="1">
    <source>
        <dbReference type="ARBA" id="ARBA00022598"/>
    </source>
</evidence>
<proteinExistence type="inferred from homology"/>
<comment type="similarity">
    <text evidence="7">Belongs to the class-I aminoacyl-tRNA synthetase family. GluQ subfamily.</text>
</comment>
<feature type="domain" description="Glutamyl/glutaminyl-tRNA synthetase class Ib catalytic" evidence="9">
    <location>
        <begin position="5"/>
        <end position="298"/>
    </location>
</feature>
<evidence type="ECO:0000256" key="6">
    <source>
        <dbReference type="ARBA" id="ARBA00023146"/>
    </source>
</evidence>
<dbReference type="AlphaFoldDB" id="A0A3S0A997"/>
<feature type="binding site" evidence="7">
    <location>
        <position position="130"/>
    </location>
    <ligand>
        <name>Zn(2+)</name>
        <dbReference type="ChEBI" id="CHEBI:29105"/>
    </ligand>
</feature>
<feature type="binding site" evidence="7">
    <location>
        <position position="211"/>
    </location>
    <ligand>
        <name>L-glutamate</name>
        <dbReference type="ChEBI" id="CHEBI:29985"/>
    </ligand>
</feature>
<feature type="short sequence motif" description="'KMSKS' region" evidence="7">
    <location>
        <begin position="249"/>
        <end position="253"/>
    </location>
</feature>
<dbReference type="Pfam" id="PF00749">
    <property type="entry name" value="tRNA-synt_1c"/>
    <property type="match status" value="1"/>
</dbReference>
<dbReference type="EMBL" id="RXHU01000066">
    <property type="protein sequence ID" value="RTE07172.1"/>
    <property type="molecule type" value="Genomic_DNA"/>
</dbReference>
<evidence type="ECO:0000256" key="3">
    <source>
        <dbReference type="ARBA" id="ARBA00022741"/>
    </source>
</evidence>
<dbReference type="GO" id="GO:0004818">
    <property type="term" value="F:glutamate-tRNA ligase activity"/>
    <property type="evidence" value="ECO:0007669"/>
    <property type="project" value="TreeGrafter"/>
</dbReference>
<dbReference type="EC" id="6.1.1.-" evidence="7"/>
<dbReference type="Gene3D" id="3.40.50.620">
    <property type="entry name" value="HUPs"/>
    <property type="match status" value="1"/>
</dbReference>
<keyword evidence="1 7" id="KW-0436">Ligase</keyword>
<dbReference type="InterPro" id="IPR001412">
    <property type="entry name" value="aa-tRNA-synth_I_CS"/>
</dbReference>
<dbReference type="HAMAP" id="MF_01428">
    <property type="entry name" value="Glu_Q_tRNA_synth"/>
    <property type="match status" value="1"/>
</dbReference>
<dbReference type="NCBIfam" id="NF004314">
    <property type="entry name" value="PRK05710.1-3"/>
    <property type="match status" value="1"/>
</dbReference>
<organism evidence="10 11">
    <name type="scientific">Paenibacillus whitsoniae</name>
    <dbReference type="NCBI Taxonomy" id="2496558"/>
    <lineage>
        <taxon>Bacteria</taxon>
        <taxon>Bacillati</taxon>
        <taxon>Bacillota</taxon>
        <taxon>Bacilli</taxon>
        <taxon>Bacillales</taxon>
        <taxon>Paenibacillaceae</taxon>
        <taxon>Paenibacillus</taxon>
    </lineage>
</organism>
<dbReference type="PRINTS" id="PR00987">
    <property type="entry name" value="TRNASYNTHGLU"/>
</dbReference>
<feature type="binding site" evidence="7">
    <location>
        <position position="252"/>
    </location>
    <ligand>
        <name>ATP</name>
        <dbReference type="ChEBI" id="CHEBI:30616"/>
    </ligand>
</feature>
<feature type="binding site" evidence="7">
    <location>
        <position position="106"/>
    </location>
    <ligand>
        <name>Zn(2+)</name>
        <dbReference type="ChEBI" id="CHEBI:29105"/>
    </ligand>
</feature>
<dbReference type="InterPro" id="IPR020058">
    <property type="entry name" value="Glu/Gln-tRNA-synth_Ib_cat-dom"/>
</dbReference>
<dbReference type="PROSITE" id="PS00178">
    <property type="entry name" value="AA_TRNA_LIGASE_I"/>
    <property type="match status" value="1"/>
</dbReference>
<dbReference type="InterPro" id="IPR049940">
    <property type="entry name" value="GluQ/Sye"/>
</dbReference>
<feature type="binding site" evidence="7">
    <location>
        <position position="193"/>
    </location>
    <ligand>
        <name>L-glutamate</name>
        <dbReference type="ChEBI" id="CHEBI:29985"/>
    </ligand>
</feature>
<dbReference type="InterPro" id="IPR014729">
    <property type="entry name" value="Rossmann-like_a/b/a_fold"/>
</dbReference>
<accession>A0A3S0A997</accession>
<protein>
    <recommendedName>
        <fullName evidence="7">Glutamyl-Q tRNA(Asp) synthetase</fullName>
        <shortName evidence="7">Glu-Q-RSs</shortName>
        <ecNumber evidence="7">6.1.1.-</ecNumber>
    </recommendedName>
</protein>
<evidence type="ECO:0000256" key="7">
    <source>
        <dbReference type="HAMAP-Rule" id="MF_01428"/>
    </source>
</evidence>
<name>A0A3S0A997_9BACL</name>
<feature type="binding site" evidence="7">
    <location>
        <position position="134"/>
    </location>
    <ligand>
        <name>Zn(2+)</name>
        <dbReference type="ChEBI" id="CHEBI:29105"/>
    </ligand>
</feature>
<comment type="caution">
    <text evidence="10">The sequence shown here is derived from an EMBL/GenBank/DDBJ whole genome shotgun (WGS) entry which is preliminary data.</text>
</comment>
<feature type="binding site" evidence="7">
    <location>
        <begin position="6"/>
        <end position="10"/>
    </location>
    <ligand>
        <name>L-glutamate</name>
        <dbReference type="ChEBI" id="CHEBI:29985"/>
    </ligand>
</feature>
<dbReference type="NCBIfam" id="NF004315">
    <property type="entry name" value="PRK05710.1-4"/>
    <property type="match status" value="1"/>
</dbReference>
<keyword evidence="5 7" id="KW-0067">ATP-binding</keyword>
<evidence type="ECO:0000256" key="5">
    <source>
        <dbReference type="ARBA" id="ARBA00022840"/>
    </source>
</evidence>
<evidence type="ECO:0000313" key="10">
    <source>
        <dbReference type="EMBL" id="RTE07172.1"/>
    </source>
</evidence>
<reference evidence="10 11" key="1">
    <citation type="submission" date="2018-12" db="EMBL/GenBank/DDBJ databases">
        <title>Bacillus ochoae sp. nov., Paenibacillus whitsoniae sp. nov., Paenibacillus spiritus sp. nov. Isolated from the Mars Exploration Rover during spacecraft assembly.</title>
        <authorList>
            <person name="Seuylemezian A."/>
            <person name="Vaishampayan P."/>
        </authorList>
    </citation>
    <scope>NUCLEOTIDE SEQUENCE [LARGE SCALE GENOMIC DNA]</scope>
    <source>
        <strain evidence="10 11">MER 54</strain>
    </source>
</reference>
<dbReference type="GO" id="GO:0005829">
    <property type="term" value="C:cytosol"/>
    <property type="evidence" value="ECO:0007669"/>
    <property type="project" value="TreeGrafter"/>
</dbReference>
<dbReference type="InterPro" id="IPR000924">
    <property type="entry name" value="Glu/Gln-tRNA-synth"/>
</dbReference>
<keyword evidence="4 7" id="KW-0862">Zinc</keyword>
<evidence type="ECO:0000313" key="11">
    <source>
        <dbReference type="Proteomes" id="UP000276128"/>
    </source>
</evidence>
<dbReference type="SUPFAM" id="SSF52374">
    <property type="entry name" value="Nucleotidylyl transferase"/>
    <property type="match status" value="1"/>
</dbReference>
<dbReference type="GO" id="GO:0006424">
    <property type="term" value="P:glutamyl-tRNA aminoacylation"/>
    <property type="evidence" value="ECO:0007669"/>
    <property type="project" value="InterPro"/>
</dbReference>
<feature type="short sequence motif" description="'HIGH' region" evidence="7">
    <location>
        <begin position="9"/>
        <end position="19"/>
    </location>
</feature>
<keyword evidence="6 7" id="KW-0030">Aminoacyl-tRNA synthetase</keyword>
<feature type="binding site" evidence="7">
    <location>
        <position position="108"/>
    </location>
    <ligand>
        <name>Zn(2+)</name>
        <dbReference type="ChEBI" id="CHEBI:29105"/>
    </ligand>
</feature>
<dbReference type="OrthoDB" id="9807503at2"/>
<comment type="cofactor">
    <cofactor evidence="7">
        <name>Zn(2+)</name>
        <dbReference type="ChEBI" id="CHEBI:29105"/>
    </cofactor>
    <text evidence="7">Binds 1 zinc ion per subunit.</text>
</comment>
<evidence type="ECO:0000256" key="8">
    <source>
        <dbReference type="RuleBase" id="RU363037"/>
    </source>
</evidence>
<keyword evidence="3 7" id="KW-0547">Nucleotide-binding</keyword>
<sequence>MIRRGRFAPTPSGQLHIGNAFTALCAWLQIRQAGGQFVLRIEDIDKGRSRPDLMTQQIDDLRWLGLNWDEGPHVGGPFGPYEQRHREPRYEEALQQLHAKGCIYPCYCSRAELAAIASAPHGLSSEGPVYPGYCRQLSQDERLAKGVQKSPALRFAMPESMNRFDDAVAGQQAFSASEIGDFVVKRADGMFSYQLAVTVDDAAMGITDVLRGSDLLDSTPRQLALYAALDLTPPRYAHVALLGDAEGSRMSKRDKSLSIAALRAQGATPERLLGLLAHLAGWLAHPEPVSAAALIPCFHTQQLGKPMIRVTNDQLQWLY</sequence>
<dbReference type="GO" id="GO:0005524">
    <property type="term" value="F:ATP binding"/>
    <property type="evidence" value="ECO:0007669"/>
    <property type="project" value="UniProtKB-KW"/>
</dbReference>
<dbReference type="InterPro" id="IPR022380">
    <property type="entry name" value="Glu-Q_tRNA(Asp)_Synthase"/>
</dbReference>
<dbReference type="PANTHER" id="PTHR43311">
    <property type="entry name" value="GLUTAMATE--TRNA LIGASE"/>
    <property type="match status" value="1"/>
</dbReference>
<keyword evidence="8" id="KW-0648">Protein biosynthesis</keyword>
<evidence type="ECO:0000256" key="4">
    <source>
        <dbReference type="ARBA" id="ARBA00022833"/>
    </source>
</evidence>
<keyword evidence="2 7" id="KW-0479">Metal-binding</keyword>
<gene>
    <name evidence="7" type="primary">gluQ</name>
    <name evidence="10" type="ORF">EJQ19_21710</name>
</gene>
<dbReference type="GO" id="GO:0008270">
    <property type="term" value="F:zinc ion binding"/>
    <property type="evidence" value="ECO:0007669"/>
    <property type="project" value="UniProtKB-UniRule"/>
</dbReference>
<feature type="binding site" evidence="7">
    <location>
        <position position="42"/>
    </location>
    <ligand>
        <name>L-glutamate</name>
        <dbReference type="ChEBI" id="CHEBI:29985"/>
    </ligand>
</feature>
<evidence type="ECO:0000256" key="2">
    <source>
        <dbReference type="ARBA" id="ARBA00022723"/>
    </source>
</evidence>
<evidence type="ECO:0000259" key="9">
    <source>
        <dbReference type="Pfam" id="PF00749"/>
    </source>
</evidence>
<dbReference type="NCBIfam" id="TIGR03838">
    <property type="entry name" value="queuosine_YadB"/>
    <property type="match status" value="1"/>
</dbReference>